<dbReference type="Proteomes" id="UP000836597">
    <property type="component" value="Chromosome"/>
</dbReference>
<dbReference type="EMBL" id="CDGJ01000005">
    <property type="protein sequence ID" value="CEJ05925.1"/>
    <property type="molecule type" value="Genomic_DNA"/>
</dbReference>
<evidence type="ECO:0000313" key="4">
    <source>
        <dbReference type="EMBL" id="CAA7602470.1"/>
    </source>
</evidence>
<keyword evidence="1 2" id="KW-0378">Hydrolase</keyword>
<comment type="similarity">
    <text evidence="2">Belongs to the 2H phosphoesterase superfamily. ThpR family.</text>
</comment>
<organism evidence="4">
    <name type="scientific">Acididesulfobacillus acetoxydans</name>
    <dbReference type="NCBI Taxonomy" id="1561005"/>
    <lineage>
        <taxon>Bacteria</taxon>
        <taxon>Bacillati</taxon>
        <taxon>Bacillota</taxon>
        <taxon>Clostridia</taxon>
        <taxon>Eubacteriales</taxon>
        <taxon>Peptococcaceae</taxon>
        <taxon>Acididesulfobacillus</taxon>
    </lineage>
</organism>
<dbReference type="RefSeq" id="WP_240985831.1">
    <property type="nucleotide sequence ID" value="NZ_CDGJ01000005.1"/>
</dbReference>
<sequence length="183" mass="20552">MRVFVAINWSQETLSELLTWQRILRNEGVEGYWRAGDNLHLTLKFLGEVSPQAVAGIGQALAVTAESGVPFTVRLGGFGVFPNLQRPRILWAGVQSTGLVQLQRRLDRALAQQGYPPEGRPYRPHITLASGGIRGFDAQRVRDVPIRTDEVRGFALMESVVERGRRKYVPLGEYLLTAKRERN</sequence>
<dbReference type="InterPro" id="IPR004175">
    <property type="entry name" value="RNA_CPDase"/>
</dbReference>
<dbReference type="KEGG" id="aacx:DEACI_3145"/>
<dbReference type="SUPFAM" id="SSF55144">
    <property type="entry name" value="LigT-like"/>
    <property type="match status" value="1"/>
</dbReference>
<reference evidence="4" key="2">
    <citation type="submission" date="2020-01" db="EMBL/GenBank/DDBJ databases">
        <authorList>
            <person name="Hornung B."/>
        </authorList>
    </citation>
    <scope>NUCLEOTIDE SEQUENCE</scope>
    <source>
        <strain evidence="4">PacBioINE</strain>
    </source>
</reference>
<feature type="active site" description="Proton acceptor" evidence="2">
    <location>
        <position position="125"/>
    </location>
</feature>
<evidence type="ECO:0000313" key="6">
    <source>
        <dbReference type="Proteomes" id="UP001071230"/>
    </source>
</evidence>
<dbReference type="EC" id="3.1.4.58" evidence="2"/>
<feature type="short sequence motif" description="HXTX 1" evidence="2">
    <location>
        <begin position="40"/>
        <end position="43"/>
    </location>
</feature>
<dbReference type="NCBIfam" id="TIGR02258">
    <property type="entry name" value="2_5_ligase"/>
    <property type="match status" value="1"/>
</dbReference>
<feature type="domain" description="Phosphoesterase HXTX" evidence="3">
    <location>
        <begin position="98"/>
        <end position="131"/>
    </location>
</feature>
<dbReference type="Gene3D" id="3.90.1140.10">
    <property type="entry name" value="Cyclic phosphodiesterase"/>
    <property type="match status" value="1"/>
</dbReference>
<dbReference type="Proteomes" id="UP001071230">
    <property type="component" value="Unassembled WGS sequence"/>
</dbReference>
<keyword evidence="6" id="KW-1185">Reference proteome</keyword>
<dbReference type="InterPro" id="IPR009097">
    <property type="entry name" value="Cyclic_Pdiesterase"/>
</dbReference>
<dbReference type="GO" id="GO:0008664">
    <property type="term" value="F:RNA 2',3'-cyclic 3'-phosphodiesterase activity"/>
    <property type="evidence" value="ECO:0007669"/>
    <property type="project" value="UniProtKB-EC"/>
</dbReference>
<reference evidence="5" key="1">
    <citation type="submission" date="2014-11" db="EMBL/GenBank/DDBJ databases">
        <authorList>
            <person name="Hornung B.V."/>
        </authorList>
    </citation>
    <scope>NUCLEOTIDE SEQUENCE</scope>
    <source>
        <strain evidence="5">INE</strain>
    </source>
</reference>
<dbReference type="GO" id="GO:0016874">
    <property type="term" value="F:ligase activity"/>
    <property type="evidence" value="ECO:0007669"/>
    <property type="project" value="UniProtKB-KW"/>
</dbReference>
<feature type="domain" description="Phosphoesterase HXTX" evidence="3">
    <location>
        <begin position="11"/>
        <end position="91"/>
    </location>
</feature>
<dbReference type="HAMAP" id="MF_01940">
    <property type="entry name" value="RNA_CPDase"/>
    <property type="match status" value="1"/>
</dbReference>
<evidence type="ECO:0000259" key="3">
    <source>
        <dbReference type="Pfam" id="PF02834"/>
    </source>
</evidence>
<evidence type="ECO:0000313" key="5">
    <source>
        <dbReference type="EMBL" id="CEJ05925.1"/>
    </source>
</evidence>
<dbReference type="Pfam" id="PF02834">
    <property type="entry name" value="LigT_PEase"/>
    <property type="match status" value="2"/>
</dbReference>
<name>A0A8S0X6E8_9FIRM</name>
<dbReference type="InterPro" id="IPR014051">
    <property type="entry name" value="Phosphoesterase_HXTX"/>
</dbReference>
<dbReference type="PANTHER" id="PTHR35561">
    <property type="entry name" value="RNA 2',3'-CYCLIC PHOSPHODIESTERASE"/>
    <property type="match status" value="1"/>
</dbReference>
<feature type="active site" description="Proton donor" evidence="2">
    <location>
        <position position="40"/>
    </location>
</feature>
<keyword evidence="4" id="KW-0436">Ligase</keyword>
<gene>
    <name evidence="5" type="ORF">DEACI_0345</name>
    <name evidence="4" type="ORF">DEACI_3145</name>
</gene>
<evidence type="ECO:0000256" key="1">
    <source>
        <dbReference type="ARBA" id="ARBA00022801"/>
    </source>
</evidence>
<comment type="catalytic activity">
    <reaction evidence="2">
        <text>a 3'-end 2',3'-cyclophospho-ribonucleotide-RNA + H2O = a 3'-end 2'-phospho-ribonucleotide-RNA + H(+)</text>
        <dbReference type="Rhea" id="RHEA:11828"/>
        <dbReference type="Rhea" id="RHEA-COMP:10464"/>
        <dbReference type="Rhea" id="RHEA-COMP:17353"/>
        <dbReference type="ChEBI" id="CHEBI:15377"/>
        <dbReference type="ChEBI" id="CHEBI:15378"/>
        <dbReference type="ChEBI" id="CHEBI:83064"/>
        <dbReference type="ChEBI" id="CHEBI:173113"/>
        <dbReference type="EC" id="3.1.4.58"/>
    </reaction>
</comment>
<protein>
    <recommendedName>
        <fullName evidence="2">RNA 2',3'-cyclic phosphodiesterase</fullName>
        <shortName evidence="2">RNA 2',3'-CPDase</shortName>
        <ecNumber evidence="2">3.1.4.58</ecNumber>
    </recommendedName>
</protein>
<accession>A0A8S0X6E8</accession>
<evidence type="ECO:0000256" key="2">
    <source>
        <dbReference type="HAMAP-Rule" id="MF_01940"/>
    </source>
</evidence>
<dbReference type="AlphaFoldDB" id="A0A8S0X6E8"/>
<proteinExistence type="inferred from homology"/>
<dbReference type="PANTHER" id="PTHR35561:SF1">
    <property type="entry name" value="RNA 2',3'-CYCLIC PHOSPHODIESTERASE"/>
    <property type="match status" value="1"/>
</dbReference>
<dbReference type="EMBL" id="LR746496">
    <property type="protein sequence ID" value="CAA7602470.1"/>
    <property type="molecule type" value="Genomic_DNA"/>
</dbReference>
<dbReference type="GO" id="GO:0004113">
    <property type="term" value="F:2',3'-cyclic-nucleotide 3'-phosphodiesterase activity"/>
    <property type="evidence" value="ECO:0007669"/>
    <property type="project" value="InterPro"/>
</dbReference>
<feature type="short sequence motif" description="HXTX 2" evidence="2">
    <location>
        <begin position="125"/>
        <end position="128"/>
    </location>
</feature>
<comment type="function">
    <text evidence="2">Hydrolyzes RNA 2',3'-cyclic phosphodiester to an RNA 2'-phosphomonoester.</text>
</comment>